<evidence type="ECO:0000256" key="11">
    <source>
        <dbReference type="ARBA" id="ARBA00023157"/>
    </source>
</evidence>
<keyword evidence="9 16" id="KW-1133">Transmembrane helix</keyword>
<dbReference type="Pfam" id="PF20684">
    <property type="entry name" value="Fung_rhodopsin"/>
    <property type="match status" value="1"/>
</dbReference>
<dbReference type="Proteomes" id="UP000310108">
    <property type="component" value="Unassembled WGS sequence"/>
</dbReference>
<feature type="transmembrane region" description="Helical" evidence="16">
    <location>
        <begin position="286"/>
        <end position="311"/>
    </location>
</feature>
<protein>
    <recommendedName>
        <fullName evidence="18">CFEM domain-containing protein</fullName>
    </recommendedName>
</protein>
<evidence type="ECO:0000256" key="16">
    <source>
        <dbReference type="SAM" id="Phobius"/>
    </source>
</evidence>
<evidence type="ECO:0000256" key="4">
    <source>
        <dbReference type="ARBA" id="ARBA00010031"/>
    </source>
</evidence>
<feature type="disulfide bond" evidence="14">
    <location>
        <begin position="71"/>
        <end position="78"/>
    </location>
</feature>
<reference evidence="19 20" key="1">
    <citation type="journal article" date="2019" name="PLoS ONE">
        <title>Comparative genome analysis indicates high evolutionary potential of pathogenicity genes in Colletotrichum tanaceti.</title>
        <authorList>
            <person name="Lelwala R.V."/>
            <person name="Korhonen P.K."/>
            <person name="Young N.D."/>
            <person name="Scott J.B."/>
            <person name="Ades P.A."/>
            <person name="Gasser R.B."/>
            <person name="Taylor P.W.J."/>
        </authorList>
    </citation>
    <scope>NUCLEOTIDE SEQUENCE [LARGE SCALE GENOMIC DNA]</scope>
    <source>
        <strain evidence="19">BRIP57314</strain>
    </source>
</reference>
<keyword evidence="14" id="KW-0408">Iron</keyword>
<proteinExistence type="inferred from homology"/>
<evidence type="ECO:0000256" key="10">
    <source>
        <dbReference type="ARBA" id="ARBA00023136"/>
    </source>
</evidence>
<feature type="domain" description="CFEM" evidence="18">
    <location>
        <begin position="29"/>
        <end position="146"/>
    </location>
</feature>
<keyword evidence="8 17" id="KW-0732">Signal</keyword>
<feature type="transmembrane region" description="Helical" evidence="16">
    <location>
        <begin position="323"/>
        <end position="342"/>
    </location>
</feature>
<evidence type="ECO:0000256" key="17">
    <source>
        <dbReference type="SAM" id="SignalP"/>
    </source>
</evidence>
<feature type="binding site" description="axial binding residue" evidence="14">
    <location>
        <position position="75"/>
    </location>
    <ligand>
        <name>heme</name>
        <dbReference type="ChEBI" id="CHEBI:30413"/>
    </ligand>
    <ligandPart>
        <name>Fe</name>
        <dbReference type="ChEBI" id="CHEBI:18248"/>
    </ligandPart>
</feature>
<dbReference type="PANTHER" id="PTHR33048:SF160">
    <property type="entry name" value="SAT4 FAMILY MEMBRANE PROTEIN"/>
    <property type="match status" value="1"/>
</dbReference>
<evidence type="ECO:0000313" key="20">
    <source>
        <dbReference type="Proteomes" id="UP000310108"/>
    </source>
</evidence>
<keyword evidence="7 16" id="KW-0812">Transmembrane</keyword>
<feature type="compositionally biased region" description="Polar residues" evidence="15">
    <location>
        <begin position="396"/>
        <end position="405"/>
    </location>
</feature>
<keyword evidence="20" id="KW-1185">Reference proteome</keyword>
<dbReference type="PANTHER" id="PTHR33048">
    <property type="entry name" value="PTH11-LIKE INTEGRAL MEMBRANE PROTEIN (AFU_ORTHOLOGUE AFUA_5G11245)"/>
    <property type="match status" value="1"/>
</dbReference>
<evidence type="ECO:0000256" key="12">
    <source>
        <dbReference type="ARBA" id="ARBA00023288"/>
    </source>
</evidence>
<dbReference type="GO" id="GO:0098552">
    <property type="term" value="C:side of membrane"/>
    <property type="evidence" value="ECO:0007669"/>
    <property type="project" value="UniProtKB-KW"/>
</dbReference>
<feature type="transmembrane region" description="Helical" evidence="16">
    <location>
        <begin position="214"/>
        <end position="232"/>
    </location>
</feature>
<sequence length="490" mass="53171">MKSYLVAGLACVATNAALASTLLPRAAPPPPPGETSPASAGPAPEASQQTGAPLSSCATGCIAAEMPKSACNATDVQCICTDQQLNAAIGACLTQNCTVVESLRKPQVLEAQNYSKTSCGVPVRHNTEQSPISWSLFAVAFVAVAARLLSKAPALNPAFPFGVDDWTIIAAMVALVPSDIASQKLLGLGLGRDIWSVPPENITEILLLFFVEELLYAFVVAITKFSILLFYLRLFSEPWFRTSCYAIMGVTTVYGLGQLLSIILICSPVEYNWTRWDGNHCGNITLMTYINGGANITLDFSLFVLPVTQFINVSWTSRKKIGVSVIFLTGLFVTVCSGIRLATVGRFANTQNPTYDFTDISIWSLIEMRMSVICACMPGMTAFARRMTSRLRPDNPRTQAGNQPRTGRRSMMRRIQNTLTRIPGVGEARPRDHPTWGSSTVARKTMATKSQPSTIDPNHPEYVNYMLYARFAEADEAGTQLQTLNSRAAA</sequence>
<comment type="subcellular location">
    <subcellularLocation>
        <location evidence="2">Membrane</location>
        <topology evidence="2">Lipid-anchor</topology>
        <topology evidence="2">GPI-anchor</topology>
    </subcellularLocation>
    <subcellularLocation>
        <location evidence="1">Membrane</location>
        <topology evidence="1">Multi-pass membrane protein</topology>
    </subcellularLocation>
    <subcellularLocation>
        <location evidence="3">Secreted</location>
    </subcellularLocation>
</comment>
<comment type="similarity">
    <text evidence="4">Belongs to the RBT5 family.</text>
</comment>
<feature type="transmembrane region" description="Helical" evidence="16">
    <location>
        <begin position="362"/>
        <end position="384"/>
    </location>
</feature>
<keyword evidence="6" id="KW-0336">GPI-anchor</keyword>
<feature type="transmembrane region" description="Helical" evidence="16">
    <location>
        <begin position="244"/>
        <end position="266"/>
    </location>
</feature>
<dbReference type="GO" id="GO:0046872">
    <property type="term" value="F:metal ion binding"/>
    <property type="evidence" value="ECO:0007669"/>
    <property type="project" value="UniProtKB-UniRule"/>
</dbReference>
<dbReference type="Pfam" id="PF05730">
    <property type="entry name" value="CFEM"/>
    <property type="match status" value="1"/>
</dbReference>
<accession>A0A4U6XD50</accession>
<evidence type="ECO:0000256" key="9">
    <source>
        <dbReference type="ARBA" id="ARBA00022989"/>
    </source>
</evidence>
<evidence type="ECO:0000256" key="14">
    <source>
        <dbReference type="PROSITE-ProRule" id="PRU01356"/>
    </source>
</evidence>
<keyword evidence="6" id="KW-0325">Glycoprotein</keyword>
<gene>
    <name evidence="19" type="ORF">CTA1_1071</name>
</gene>
<dbReference type="InterPro" id="IPR049326">
    <property type="entry name" value="Rhodopsin_dom_fungi"/>
</dbReference>
<keyword evidence="10 16" id="KW-0472">Membrane</keyword>
<organism evidence="19 20">
    <name type="scientific">Colletotrichum tanaceti</name>
    <dbReference type="NCBI Taxonomy" id="1306861"/>
    <lineage>
        <taxon>Eukaryota</taxon>
        <taxon>Fungi</taxon>
        <taxon>Dikarya</taxon>
        <taxon>Ascomycota</taxon>
        <taxon>Pezizomycotina</taxon>
        <taxon>Sordariomycetes</taxon>
        <taxon>Hypocreomycetidae</taxon>
        <taxon>Glomerellales</taxon>
        <taxon>Glomerellaceae</taxon>
        <taxon>Colletotrichum</taxon>
        <taxon>Colletotrichum destructivum species complex</taxon>
    </lineage>
</organism>
<evidence type="ECO:0000256" key="7">
    <source>
        <dbReference type="ARBA" id="ARBA00022692"/>
    </source>
</evidence>
<evidence type="ECO:0000256" key="8">
    <source>
        <dbReference type="ARBA" id="ARBA00022729"/>
    </source>
</evidence>
<dbReference type="InterPro" id="IPR008427">
    <property type="entry name" value="Extracellular_membr_CFEM_dom"/>
</dbReference>
<evidence type="ECO:0000256" key="13">
    <source>
        <dbReference type="ARBA" id="ARBA00038359"/>
    </source>
</evidence>
<keyword evidence="11 14" id="KW-1015">Disulfide bond</keyword>
<comment type="caution">
    <text evidence="19">The sequence shown here is derived from an EMBL/GenBank/DDBJ whole genome shotgun (WGS) entry which is preliminary data.</text>
</comment>
<evidence type="ECO:0000256" key="2">
    <source>
        <dbReference type="ARBA" id="ARBA00004589"/>
    </source>
</evidence>
<dbReference type="GO" id="GO:0005576">
    <property type="term" value="C:extracellular region"/>
    <property type="evidence" value="ECO:0007669"/>
    <property type="project" value="UniProtKB-SubCell"/>
</dbReference>
<feature type="region of interest" description="Disordered" evidence="15">
    <location>
        <begin position="389"/>
        <end position="411"/>
    </location>
</feature>
<name>A0A4U6XD50_9PEZI</name>
<comment type="similarity">
    <text evidence="13">Belongs to the SAT4 family.</text>
</comment>
<feature type="chain" id="PRO_5020406860" description="CFEM domain-containing protein" evidence="17">
    <location>
        <begin position="20"/>
        <end position="490"/>
    </location>
</feature>
<comment type="caution">
    <text evidence="14">Lacks conserved residue(s) required for the propagation of feature annotation.</text>
</comment>
<feature type="region of interest" description="Disordered" evidence="15">
    <location>
        <begin position="23"/>
        <end position="51"/>
    </location>
</feature>
<feature type="disulfide bond" evidence="14">
    <location>
        <begin position="57"/>
        <end position="97"/>
    </location>
</feature>
<keyword evidence="5" id="KW-0964">Secreted</keyword>
<dbReference type="AlphaFoldDB" id="A0A4U6XD50"/>
<feature type="disulfide bond" evidence="14">
    <location>
        <begin position="61"/>
        <end position="92"/>
    </location>
</feature>
<evidence type="ECO:0000256" key="5">
    <source>
        <dbReference type="ARBA" id="ARBA00022525"/>
    </source>
</evidence>
<evidence type="ECO:0000256" key="1">
    <source>
        <dbReference type="ARBA" id="ARBA00004141"/>
    </source>
</evidence>
<evidence type="ECO:0000256" key="6">
    <source>
        <dbReference type="ARBA" id="ARBA00022622"/>
    </source>
</evidence>
<keyword evidence="14" id="KW-0479">Metal-binding</keyword>
<evidence type="ECO:0000313" key="19">
    <source>
        <dbReference type="EMBL" id="TKW51757.1"/>
    </source>
</evidence>
<feature type="signal peptide" evidence="17">
    <location>
        <begin position="1"/>
        <end position="19"/>
    </location>
</feature>
<evidence type="ECO:0000256" key="15">
    <source>
        <dbReference type="SAM" id="MobiDB-lite"/>
    </source>
</evidence>
<dbReference type="InterPro" id="IPR052337">
    <property type="entry name" value="SAT4-like"/>
</dbReference>
<evidence type="ECO:0000259" key="18">
    <source>
        <dbReference type="PROSITE" id="PS52012"/>
    </source>
</evidence>
<dbReference type="PROSITE" id="PS52012">
    <property type="entry name" value="CFEM"/>
    <property type="match status" value="1"/>
</dbReference>
<keyword evidence="12" id="KW-0449">Lipoprotein</keyword>
<dbReference type="STRING" id="1306861.A0A4U6XD50"/>
<keyword evidence="14" id="KW-0349">Heme</keyword>
<dbReference type="EMBL" id="PJEX01000284">
    <property type="protein sequence ID" value="TKW51757.1"/>
    <property type="molecule type" value="Genomic_DNA"/>
</dbReference>
<evidence type="ECO:0000256" key="3">
    <source>
        <dbReference type="ARBA" id="ARBA00004613"/>
    </source>
</evidence>
<feature type="compositionally biased region" description="Low complexity" evidence="15">
    <location>
        <begin position="35"/>
        <end position="47"/>
    </location>
</feature>